<organism evidence="8">
    <name type="scientific">hydrothermal vent metagenome</name>
    <dbReference type="NCBI Taxonomy" id="652676"/>
    <lineage>
        <taxon>unclassified sequences</taxon>
        <taxon>metagenomes</taxon>
        <taxon>ecological metagenomes</taxon>
    </lineage>
</organism>
<evidence type="ECO:0000256" key="5">
    <source>
        <dbReference type="ARBA" id="ARBA00023012"/>
    </source>
</evidence>
<keyword evidence="6" id="KW-0812">Transmembrane</keyword>
<dbReference type="EMBL" id="UOES01000339">
    <property type="protein sequence ID" value="VAW28039.1"/>
    <property type="molecule type" value="Genomic_DNA"/>
</dbReference>
<dbReference type="InterPro" id="IPR005467">
    <property type="entry name" value="His_kinase_dom"/>
</dbReference>
<keyword evidence="6" id="KW-0472">Membrane</keyword>
<dbReference type="GO" id="GO:0016301">
    <property type="term" value="F:kinase activity"/>
    <property type="evidence" value="ECO:0007669"/>
    <property type="project" value="UniProtKB-KW"/>
</dbReference>
<accession>A0A3B0UTP6</accession>
<name>A0A3B0UTP6_9ZZZZ</name>
<dbReference type="SMART" id="SM00387">
    <property type="entry name" value="HATPase_c"/>
    <property type="match status" value="1"/>
</dbReference>
<feature type="transmembrane region" description="Helical" evidence="6">
    <location>
        <begin position="20"/>
        <end position="39"/>
    </location>
</feature>
<dbReference type="CDD" id="cd00075">
    <property type="entry name" value="HATPase"/>
    <property type="match status" value="1"/>
</dbReference>
<gene>
    <name evidence="8" type="ORF">MNBD_BACTEROID06-503</name>
</gene>
<evidence type="ECO:0000313" key="8">
    <source>
        <dbReference type="EMBL" id="VAW28039.1"/>
    </source>
</evidence>
<reference evidence="8" key="1">
    <citation type="submission" date="2018-06" db="EMBL/GenBank/DDBJ databases">
        <authorList>
            <person name="Zhirakovskaya E."/>
        </authorList>
    </citation>
    <scope>NUCLEOTIDE SEQUENCE</scope>
</reference>
<dbReference type="GO" id="GO:0005524">
    <property type="term" value="F:ATP binding"/>
    <property type="evidence" value="ECO:0007669"/>
    <property type="project" value="UniProtKB-KW"/>
</dbReference>
<sequence>MLRYIEDLRSTVFSTYDKTILIRLAGILFTMFLLVGTWLNHSLTITISLFVILLVVQVVSLVKYLHEPNADVKEILNSISKQNYSPEDKINFSNATASQLHNSINQLLKRHKEQSSNKSEESLFFKNIVQHAGIGLIAIDEEGRVEVMNNAAKKLLQVYDIKYITELQNLSEELVDMFFKLKTGGRDLAKLNIDGELVQLSVYAIELVLKKKAYKMITIQNINSELEEMEMTAWQNLVRVLTHEIMNSVTPISSLAGTVEDNLKSLGKPDKILTLDAEDKEDLLLAIHTIQRRSEGLIHFVRDFRNLTHIPQPKFEKLKVKDVLEEINVLLAKDVLDNKISFTSAIEPDELYIDADKALIEQVIINLIKNAIQAFDEETNRLIEVNAFKDDKNRVSITVKDNGSGIDEEALSRIFVPFFTTKKSGSGIGLSLSRQIMRKHKGSLTVTTQVDEGTEFVMRF</sequence>
<dbReference type="AlphaFoldDB" id="A0A3B0UTP6"/>
<dbReference type="PRINTS" id="PR00344">
    <property type="entry name" value="BCTRLSENSOR"/>
</dbReference>
<dbReference type="PROSITE" id="PS50109">
    <property type="entry name" value="HIS_KIN"/>
    <property type="match status" value="1"/>
</dbReference>
<dbReference type="GO" id="GO:0000160">
    <property type="term" value="P:phosphorelay signal transduction system"/>
    <property type="evidence" value="ECO:0007669"/>
    <property type="project" value="UniProtKB-KW"/>
</dbReference>
<dbReference type="InterPro" id="IPR004358">
    <property type="entry name" value="Sig_transdc_His_kin-like_C"/>
</dbReference>
<evidence type="ECO:0000256" key="2">
    <source>
        <dbReference type="ARBA" id="ARBA00022741"/>
    </source>
</evidence>
<evidence type="ECO:0000256" key="3">
    <source>
        <dbReference type="ARBA" id="ARBA00022777"/>
    </source>
</evidence>
<keyword evidence="5" id="KW-0902">Two-component regulatory system</keyword>
<evidence type="ECO:0000259" key="7">
    <source>
        <dbReference type="PROSITE" id="PS50109"/>
    </source>
</evidence>
<feature type="domain" description="Histidine kinase" evidence="7">
    <location>
        <begin position="240"/>
        <end position="460"/>
    </location>
</feature>
<feature type="transmembrane region" description="Helical" evidence="6">
    <location>
        <begin position="45"/>
        <end position="65"/>
    </location>
</feature>
<keyword evidence="2" id="KW-0547">Nucleotide-binding</keyword>
<evidence type="ECO:0000256" key="6">
    <source>
        <dbReference type="SAM" id="Phobius"/>
    </source>
</evidence>
<dbReference type="InterPro" id="IPR003594">
    <property type="entry name" value="HATPase_dom"/>
</dbReference>
<protein>
    <recommendedName>
        <fullName evidence="7">Histidine kinase domain-containing protein</fullName>
    </recommendedName>
</protein>
<dbReference type="Pfam" id="PF02518">
    <property type="entry name" value="HATPase_c"/>
    <property type="match status" value="1"/>
</dbReference>
<proteinExistence type="predicted"/>
<dbReference type="InterPro" id="IPR036890">
    <property type="entry name" value="HATPase_C_sf"/>
</dbReference>
<keyword evidence="6" id="KW-1133">Transmembrane helix</keyword>
<dbReference type="Gene3D" id="3.30.565.10">
    <property type="entry name" value="Histidine kinase-like ATPase, C-terminal domain"/>
    <property type="match status" value="1"/>
</dbReference>
<keyword evidence="3" id="KW-0418">Kinase</keyword>
<dbReference type="PANTHER" id="PTHR43065">
    <property type="entry name" value="SENSOR HISTIDINE KINASE"/>
    <property type="match status" value="1"/>
</dbReference>
<keyword evidence="1" id="KW-0808">Transferase</keyword>
<dbReference type="SUPFAM" id="SSF55874">
    <property type="entry name" value="ATPase domain of HSP90 chaperone/DNA topoisomerase II/histidine kinase"/>
    <property type="match status" value="1"/>
</dbReference>
<evidence type="ECO:0000256" key="1">
    <source>
        <dbReference type="ARBA" id="ARBA00022679"/>
    </source>
</evidence>
<dbReference type="PANTHER" id="PTHR43065:SF46">
    <property type="entry name" value="C4-DICARBOXYLATE TRANSPORT SENSOR PROTEIN DCTB"/>
    <property type="match status" value="1"/>
</dbReference>
<keyword evidence="4" id="KW-0067">ATP-binding</keyword>
<evidence type="ECO:0000256" key="4">
    <source>
        <dbReference type="ARBA" id="ARBA00022840"/>
    </source>
</evidence>